<evidence type="ECO:0000259" key="2">
    <source>
        <dbReference type="Pfam" id="PF00561"/>
    </source>
</evidence>
<evidence type="ECO:0000313" key="4">
    <source>
        <dbReference type="Proteomes" id="UP000628854"/>
    </source>
</evidence>
<comment type="caution">
    <text evidence="3">The sequence shown here is derived from an EMBL/GenBank/DDBJ whole genome shotgun (WGS) entry which is preliminary data.</text>
</comment>
<dbReference type="RefSeq" id="WP_158084677.1">
    <property type="nucleotide sequence ID" value="NZ_BMKF01000003.1"/>
</dbReference>
<dbReference type="Pfam" id="PF00561">
    <property type="entry name" value="Abhydrolase_1"/>
    <property type="match status" value="1"/>
</dbReference>
<keyword evidence="4" id="KW-1185">Reference proteome</keyword>
<name>A0ABQ1JXE6_9PROT</name>
<dbReference type="PRINTS" id="PR00111">
    <property type="entry name" value="ABHYDROLASE"/>
</dbReference>
<dbReference type="InterPro" id="IPR029058">
    <property type="entry name" value="AB_hydrolase_fold"/>
</dbReference>
<dbReference type="InterPro" id="IPR050266">
    <property type="entry name" value="AB_hydrolase_sf"/>
</dbReference>
<proteinExistence type="predicted"/>
<sequence length="267" mass="29192">MKFVDLNDARLAYEVSGEGPPVIFVHGFLANSTGPYYAAFKQELAKSCTVYAVDMRGHGETVADSRSITLGACARDIVAFAEALNLQRLPLIGHSMGGYLSMAAARLAPDRFSALALLTPAGSQGQPNPEEVVADFMAARRDAALMHQRFGAMFTSPPDSAELDILRQAALRLPDEVAERWIREEWPNSNQTGQLPEISLPVLSLIGALDVVVPPARQYEDALLMKDAKIVTFSREGHMLPLEKPVQCCREIMRFSVDLGLQPSEHV</sequence>
<dbReference type="EMBL" id="BMKF01000003">
    <property type="protein sequence ID" value="GGB81227.1"/>
    <property type="molecule type" value="Genomic_DNA"/>
</dbReference>
<organism evidence="3 4">
    <name type="scientific">Henriciella pelagia</name>
    <dbReference type="NCBI Taxonomy" id="1977912"/>
    <lineage>
        <taxon>Bacteria</taxon>
        <taxon>Pseudomonadati</taxon>
        <taxon>Pseudomonadota</taxon>
        <taxon>Alphaproteobacteria</taxon>
        <taxon>Hyphomonadales</taxon>
        <taxon>Hyphomonadaceae</taxon>
        <taxon>Henriciella</taxon>
    </lineage>
</organism>
<keyword evidence="1" id="KW-0378">Hydrolase</keyword>
<dbReference type="SUPFAM" id="SSF53474">
    <property type="entry name" value="alpha/beta-Hydrolases"/>
    <property type="match status" value="1"/>
</dbReference>
<gene>
    <name evidence="3" type="primary">bioH</name>
    <name evidence="3" type="ORF">GCM10011503_32510</name>
</gene>
<dbReference type="PANTHER" id="PTHR43798">
    <property type="entry name" value="MONOACYLGLYCEROL LIPASE"/>
    <property type="match status" value="1"/>
</dbReference>
<evidence type="ECO:0000256" key="1">
    <source>
        <dbReference type="ARBA" id="ARBA00022801"/>
    </source>
</evidence>
<reference evidence="4" key="1">
    <citation type="journal article" date="2019" name="Int. J. Syst. Evol. Microbiol.">
        <title>The Global Catalogue of Microorganisms (GCM) 10K type strain sequencing project: providing services to taxonomists for standard genome sequencing and annotation.</title>
        <authorList>
            <consortium name="The Broad Institute Genomics Platform"/>
            <consortium name="The Broad Institute Genome Sequencing Center for Infectious Disease"/>
            <person name="Wu L."/>
            <person name="Ma J."/>
        </authorList>
    </citation>
    <scope>NUCLEOTIDE SEQUENCE [LARGE SCALE GENOMIC DNA]</scope>
    <source>
        <strain evidence="4">CGMCC 1.15928</strain>
    </source>
</reference>
<evidence type="ECO:0000313" key="3">
    <source>
        <dbReference type="EMBL" id="GGB81227.1"/>
    </source>
</evidence>
<protein>
    <submittedName>
        <fullName evidence="3">O-methylpimelyl-ACP methylesterase</fullName>
    </submittedName>
</protein>
<accession>A0ABQ1JXE6</accession>
<dbReference type="PANTHER" id="PTHR43798:SF31">
    <property type="entry name" value="AB HYDROLASE SUPERFAMILY PROTEIN YCLE"/>
    <property type="match status" value="1"/>
</dbReference>
<dbReference type="InterPro" id="IPR000073">
    <property type="entry name" value="AB_hydrolase_1"/>
</dbReference>
<dbReference type="Gene3D" id="3.40.50.1820">
    <property type="entry name" value="alpha/beta hydrolase"/>
    <property type="match status" value="1"/>
</dbReference>
<dbReference type="Proteomes" id="UP000628854">
    <property type="component" value="Unassembled WGS sequence"/>
</dbReference>
<feature type="domain" description="AB hydrolase-1" evidence="2">
    <location>
        <begin position="20"/>
        <end position="126"/>
    </location>
</feature>